<reference evidence="3 5" key="3">
    <citation type="journal article" date="2015" name="BMC Genomics">
        <title>The completed genome sequence of the pathogenic ascomycete fungus Fusarium graminearum.</title>
        <authorList>
            <person name="King R."/>
            <person name="Urban M."/>
            <person name="Hammond-Kosack M.C."/>
            <person name="Hassani-Pak K."/>
            <person name="Hammond-Kosack K.E."/>
        </authorList>
    </citation>
    <scope>NUCLEOTIDE SEQUENCE [LARGE SCALE GENOMIC DNA]</scope>
    <source>
        <strain evidence="5">ATCC MYA-4620 / CBS 123657 / FGSC 9075 / NRRL 31084 / PH-1</strain>
        <strain evidence="3">PH-1</strain>
    </source>
</reference>
<reference evidence="4" key="4">
    <citation type="submission" date="2017-01" db="UniProtKB">
        <authorList>
            <consortium name="EnsemblFungi"/>
        </authorList>
    </citation>
    <scope>IDENTIFICATION</scope>
    <source>
        <strain evidence="4">PH-1 / ATCC MYA-4620 / FGSC 9075 / NRRL 31084</strain>
    </source>
</reference>
<dbReference type="PANTHER" id="PTHR46599">
    <property type="entry name" value="PIGGYBAC TRANSPOSABLE ELEMENT-DERIVED PROTEIN 4"/>
    <property type="match status" value="1"/>
</dbReference>
<dbReference type="Pfam" id="PF13843">
    <property type="entry name" value="DDE_Tnp_1_7"/>
    <property type="match status" value="1"/>
</dbReference>
<dbReference type="InterPro" id="IPR029526">
    <property type="entry name" value="PGBD"/>
</dbReference>
<evidence type="ECO:0000313" key="4">
    <source>
        <dbReference type="EnsemblFungi" id="CEF88758"/>
    </source>
</evidence>
<proteinExistence type="predicted"/>
<name>I1RPH7_GIBZE</name>
<sequence>MSSQKIQDFIDDSSFNPPPSRAANDPTGVPIFPPEESCGRDFQPFHLQHRDFKIKALPQEPLELFQLFLPISLIQSWIEYTNSWVAHLIENAVIDNWNTPLTEHSHILKWEGLSTSTAYIWLAIMIYLGIHRETTIRDHWKSPSLGDQRPLHSIIKFMPLKKFKLITRYFHTFDHTKLDVTNEKDLPKTFQAAKEWSDHMQKVSLALYLPGTNLTVDKCIIPFIGRSKETTVIKNKPTPVGFKVWAVAQQGYFLQWLWHVKASPYKAVIVELPSTKPYGKKGKLQTEISLNNNLFSSPHLFRHLRTLGIGATGTARPNCGITTTMKQIKETGKAPDGSTLKYNKVIQIAWKDSTIVLFLSTVHSRASHERTPKKRKMPAKRGTKAEQYRLQEYFNGESFKIISIPTIAAQYNNEMNHVDRGDQIRSYTTYEHRFRRGPWQALLWSFLLEVALANSFILQRETTQPHWKPYITLKD</sequence>
<dbReference type="STRING" id="229533.I1RPH7"/>
<dbReference type="eggNOG" id="ENOG502QWHD">
    <property type="taxonomic scope" value="Eukaryota"/>
</dbReference>
<dbReference type="OrthoDB" id="5096864at2759"/>
<feature type="region of interest" description="Disordered" evidence="1">
    <location>
        <begin position="1"/>
        <end position="29"/>
    </location>
</feature>
<evidence type="ECO:0000313" key="3">
    <source>
        <dbReference type="EMBL" id="CEF88758.1"/>
    </source>
</evidence>
<dbReference type="VEuPathDB" id="FungiDB:FGRAMPH1_01G19135"/>
<dbReference type="EMBL" id="HG970334">
    <property type="protein sequence ID" value="CEF88758.1"/>
    <property type="molecule type" value="Genomic_DNA"/>
</dbReference>
<dbReference type="RefSeq" id="XP_011324556.1">
    <property type="nucleotide sequence ID" value="XM_011326254.1"/>
</dbReference>
<gene>
    <name evidence="4" type="primary">FG05946.1</name>
    <name evidence="3" type="ORF">FGRAMPH1_01T19135</name>
</gene>
<protein>
    <submittedName>
        <fullName evidence="3">Chromosome 3, complete genome</fullName>
    </submittedName>
</protein>
<dbReference type="AlphaFoldDB" id="I1RPH7"/>
<dbReference type="HOGENOM" id="CLU_022617_0_2_1"/>
<dbReference type="Proteomes" id="UP000070720">
    <property type="component" value="Chromosome 3"/>
</dbReference>
<accession>A0A098E5F9</accession>
<reference evidence="4 5" key="2">
    <citation type="journal article" date="2010" name="Nature">
        <title>Comparative genomics reveals mobile pathogenicity chromosomes in Fusarium.</title>
        <authorList>
            <person name="Ma L.J."/>
            <person name="van der Does H.C."/>
            <person name="Borkovich K.A."/>
            <person name="Coleman J.J."/>
            <person name="Daboussi M.J."/>
            <person name="Di Pietro A."/>
            <person name="Dufresne M."/>
            <person name="Freitag M."/>
            <person name="Grabherr M."/>
            <person name="Henrissat B."/>
            <person name="Houterman P.M."/>
            <person name="Kang S."/>
            <person name="Shim W.B."/>
            <person name="Woloshuk C."/>
            <person name="Xie X."/>
            <person name="Xu J.R."/>
            <person name="Antoniw J."/>
            <person name="Baker S.E."/>
            <person name="Bluhm B.H."/>
            <person name="Breakspear A."/>
            <person name="Brown D.W."/>
            <person name="Butchko R.A."/>
            <person name="Chapman S."/>
            <person name="Coulson R."/>
            <person name="Coutinho P.M."/>
            <person name="Danchin E.G."/>
            <person name="Diener A."/>
            <person name="Gale L.R."/>
            <person name="Gardiner D.M."/>
            <person name="Goff S."/>
            <person name="Hammond-Kosack K.E."/>
            <person name="Hilburn K."/>
            <person name="Hua-Van A."/>
            <person name="Jonkers W."/>
            <person name="Kazan K."/>
            <person name="Kodira C.D."/>
            <person name="Koehrsen M."/>
            <person name="Kumar L."/>
            <person name="Lee Y.H."/>
            <person name="Li L."/>
            <person name="Manners J.M."/>
            <person name="Miranda-Saavedra D."/>
            <person name="Mukherjee M."/>
            <person name="Park G."/>
            <person name="Park J."/>
            <person name="Park S.Y."/>
            <person name="Proctor R.H."/>
            <person name="Regev A."/>
            <person name="Ruiz-Roldan M.C."/>
            <person name="Sain D."/>
            <person name="Sakthikumar S."/>
            <person name="Sykes S."/>
            <person name="Schwartz D.C."/>
            <person name="Turgeon B.G."/>
            <person name="Wapinski I."/>
            <person name="Yoder O."/>
            <person name="Young S."/>
            <person name="Zeng Q."/>
            <person name="Zhou S."/>
            <person name="Galagan J."/>
            <person name="Cuomo C.A."/>
            <person name="Kistler H.C."/>
            <person name="Rep M."/>
        </authorList>
    </citation>
    <scope>GENOME REANNOTATION</scope>
    <source>
        <strain evidence="5">ATCC MYA-4620 / CBS 123657 / FGSC 9075 / NRRL 31084 / PH-1</strain>
        <strain evidence="4">PH-1 / ATCC MYA-4620 / FGSC 9075 / NRRL 31084</strain>
    </source>
</reference>
<organism evidence="3 5">
    <name type="scientific">Gibberella zeae (strain ATCC MYA-4620 / CBS 123657 / FGSC 9075 / NRRL 31084 / PH-1)</name>
    <name type="common">Wheat head blight fungus</name>
    <name type="synonym">Fusarium graminearum</name>
    <dbReference type="NCBI Taxonomy" id="229533"/>
    <lineage>
        <taxon>Eukaryota</taxon>
        <taxon>Fungi</taxon>
        <taxon>Dikarya</taxon>
        <taxon>Ascomycota</taxon>
        <taxon>Pezizomycotina</taxon>
        <taxon>Sordariomycetes</taxon>
        <taxon>Hypocreomycetidae</taxon>
        <taxon>Hypocreales</taxon>
        <taxon>Nectriaceae</taxon>
        <taxon>Fusarium</taxon>
    </lineage>
</organism>
<dbReference type="PANTHER" id="PTHR46599:SF3">
    <property type="entry name" value="PIGGYBAC TRANSPOSABLE ELEMENT-DERIVED PROTEIN 4"/>
    <property type="match status" value="1"/>
</dbReference>
<evidence type="ECO:0000313" key="5">
    <source>
        <dbReference type="Proteomes" id="UP000070720"/>
    </source>
</evidence>
<reference evidence="4 5" key="1">
    <citation type="journal article" date="2007" name="Science">
        <title>The Fusarium graminearum genome reveals a link between localized polymorphism and pathogen specialization.</title>
        <authorList>
            <person name="Cuomo C.A."/>
            <person name="Gueldener U."/>
            <person name="Xu J.-R."/>
            <person name="Trail F."/>
            <person name="Turgeon B.G."/>
            <person name="Di Pietro A."/>
            <person name="Walton J.D."/>
            <person name="Ma L.-J."/>
            <person name="Baker S.E."/>
            <person name="Rep M."/>
            <person name="Adam G."/>
            <person name="Antoniw J."/>
            <person name="Baldwin T."/>
            <person name="Calvo S.E."/>
            <person name="Chang Y.-L."/>
            <person name="DeCaprio D."/>
            <person name="Gale L.R."/>
            <person name="Gnerre S."/>
            <person name="Goswami R.S."/>
            <person name="Hammond-Kosack K."/>
            <person name="Harris L.J."/>
            <person name="Hilburn K."/>
            <person name="Kennell J.C."/>
            <person name="Kroken S."/>
            <person name="Magnuson J.K."/>
            <person name="Mannhaupt G."/>
            <person name="Mauceli E.W."/>
            <person name="Mewes H.-W."/>
            <person name="Mitterbauer R."/>
            <person name="Muehlbauer G."/>
            <person name="Muensterkoetter M."/>
            <person name="Nelson D."/>
            <person name="O'Donnell K."/>
            <person name="Ouellet T."/>
            <person name="Qi W."/>
            <person name="Quesneville H."/>
            <person name="Roncero M.I.G."/>
            <person name="Seong K.-Y."/>
            <person name="Tetko I.V."/>
            <person name="Urban M."/>
            <person name="Waalwijk C."/>
            <person name="Ward T.J."/>
            <person name="Yao J."/>
            <person name="Birren B.W."/>
            <person name="Kistler H.C."/>
        </authorList>
    </citation>
    <scope>NUCLEOTIDE SEQUENCE [LARGE SCALE GENOMIC DNA]</scope>
    <source>
        <strain evidence="5">ATCC MYA-4620 / CBS 123657 / FGSC 9075 / NRRL 31084 / PH-1</strain>
        <strain evidence="4">PH-1 / ATCC MYA-4620 / FGSC 9075 / NRRL 31084</strain>
    </source>
</reference>
<evidence type="ECO:0000259" key="2">
    <source>
        <dbReference type="Pfam" id="PF13843"/>
    </source>
</evidence>
<evidence type="ECO:0000256" key="1">
    <source>
        <dbReference type="SAM" id="MobiDB-lite"/>
    </source>
</evidence>
<accession>I1RPH7</accession>
<dbReference type="EnsemblFungi" id="CEF88758">
    <property type="protein sequence ID" value="CEF88758"/>
    <property type="gene ID" value="FGRRES_05946"/>
</dbReference>
<dbReference type="KEGG" id="fgr:FGSG_05946"/>
<feature type="domain" description="PiggyBac transposable element-derived protein" evidence="2">
    <location>
        <begin position="61"/>
        <end position="456"/>
    </location>
</feature>
<keyword evidence="5" id="KW-1185">Reference proteome</keyword>
<dbReference type="InParanoid" id="I1RPH7"/>